<organism evidence="1 2">
    <name type="scientific">Hamiltosporidium tvaerminnensis</name>
    <dbReference type="NCBI Taxonomy" id="1176355"/>
    <lineage>
        <taxon>Eukaryota</taxon>
        <taxon>Fungi</taxon>
        <taxon>Fungi incertae sedis</taxon>
        <taxon>Microsporidia</taxon>
        <taxon>Dubosqiidae</taxon>
        <taxon>Hamiltosporidium</taxon>
    </lineage>
</organism>
<proteinExistence type="predicted"/>
<protein>
    <submittedName>
        <fullName evidence="1">Uncharacterized protein</fullName>
    </submittedName>
</protein>
<gene>
    <name evidence="1" type="ORF">CWI37_1765p0010</name>
</gene>
<comment type="caution">
    <text evidence="1">The sequence shown here is derived from an EMBL/GenBank/DDBJ whole genome shotgun (WGS) entry which is preliminary data.</text>
</comment>
<dbReference type="AlphaFoldDB" id="A0A4Q9KU72"/>
<reference evidence="1 2" key="1">
    <citation type="submission" date="2017-12" db="EMBL/GenBank/DDBJ databases">
        <authorList>
            <person name="Pombert J.-F."/>
            <person name="Haag K.L."/>
            <person name="Ebert D."/>
        </authorList>
    </citation>
    <scope>NUCLEOTIDE SEQUENCE [LARGE SCALE GENOMIC DNA]</scope>
    <source>
        <strain evidence="1">FI-OER-3-3</strain>
    </source>
</reference>
<name>A0A4Q9KU72_9MICR</name>
<sequence>MLFYWYLDNILIFLHFISNTNLLRGDIDTSKKYDLKILYNEIELYVNEAKLKIGLFDKFSNGFSVFFADEKVEWHELNKMIKLNFLKSMQSIYLKRFLLDKKLKSLEDICRLTKKMFKTSQKCDLQTNDHRNKLTEKYTDLFEFQSYRCDTIANSNIKAFYLGTLKYLVTHLMDDDSGIFDQKDLLEIFIISSSNLTTIENAAINRILKFCLDKFLSVGGVVYIFVNKVPENFVQTIMNPNFTRIDISHFYSFKIHSTFTEDSQEKIVFESFKSQDISNKLYIIGLDQKKIYMKKRDMNFNCKKYDLLFFNSVSVIMNQEIGKYEKKIYKIFDEDHKMIYKVQFILWNIGYFIVDFEIHEKELKNKMCLQIKEFNNEFYFYKYKILFDTDLNIIYHRREECEIY</sequence>
<dbReference type="VEuPathDB" id="MicrosporidiaDB:CWI37_1765p0010"/>
<accession>A0A4Q9KU72</accession>
<dbReference type="EMBL" id="PITJ01001765">
    <property type="protein sequence ID" value="TBT98412.1"/>
    <property type="molecule type" value="Genomic_DNA"/>
</dbReference>
<evidence type="ECO:0000313" key="1">
    <source>
        <dbReference type="EMBL" id="TBT98412.1"/>
    </source>
</evidence>
<dbReference type="Proteomes" id="UP000292362">
    <property type="component" value="Unassembled WGS sequence"/>
</dbReference>
<evidence type="ECO:0000313" key="2">
    <source>
        <dbReference type="Proteomes" id="UP000292362"/>
    </source>
</evidence>